<keyword evidence="2" id="KW-1185">Reference proteome</keyword>
<dbReference type="Gene3D" id="3.40.50.300">
    <property type="entry name" value="P-loop containing nucleotide triphosphate hydrolases"/>
    <property type="match status" value="1"/>
</dbReference>
<sequence length="190" mass="21697">MAAPLIWINAFPGTGKLTIAKAIKSIGASVTIIDNHQLIDPVAWKFSRDDPCYQIERKRERERAFQRHVQDPTTASETIIFTDFQTDNELGRSVAYEYQTAAITAGRPFIPIYLECDLEVNIERATSQERVFSTTTKLTDPILLQDFRSKCRLFEFEGLSLGICVDTTNKDPSDIAKIILKYLQEVYKRE</sequence>
<dbReference type="InterPro" id="IPR027417">
    <property type="entry name" value="P-loop_NTPase"/>
</dbReference>
<dbReference type="OrthoDB" id="5426988at2759"/>
<proteinExistence type="predicted"/>
<name>A0A2T3Z937_TRIA4</name>
<evidence type="ECO:0000313" key="2">
    <source>
        <dbReference type="Proteomes" id="UP000240493"/>
    </source>
</evidence>
<evidence type="ECO:0000313" key="1">
    <source>
        <dbReference type="EMBL" id="PTB41317.1"/>
    </source>
</evidence>
<dbReference type="STRING" id="1042311.A0A2T3Z937"/>
<organism evidence="1 2">
    <name type="scientific">Trichoderma asperellum (strain ATCC 204424 / CBS 433.97 / NBRC 101777)</name>
    <dbReference type="NCBI Taxonomy" id="1042311"/>
    <lineage>
        <taxon>Eukaryota</taxon>
        <taxon>Fungi</taxon>
        <taxon>Dikarya</taxon>
        <taxon>Ascomycota</taxon>
        <taxon>Pezizomycotina</taxon>
        <taxon>Sordariomycetes</taxon>
        <taxon>Hypocreomycetidae</taxon>
        <taxon>Hypocreales</taxon>
        <taxon>Hypocreaceae</taxon>
        <taxon>Trichoderma</taxon>
    </lineage>
</organism>
<dbReference type="AlphaFoldDB" id="A0A2T3Z937"/>
<reference evidence="1 2" key="1">
    <citation type="submission" date="2016-07" db="EMBL/GenBank/DDBJ databases">
        <title>Multiple horizontal gene transfer events from other fungi enriched the ability of initially mycotrophic Trichoderma (Ascomycota) to feed on dead plant biomass.</title>
        <authorList>
            <consortium name="DOE Joint Genome Institute"/>
            <person name="Aerts A."/>
            <person name="Atanasova L."/>
            <person name="Chenthamara K."/>
            <person name="Zhang J."/>
            <person name="Grujic M."/>
            <person name="Henrissat B."/>
            <person name="Kuo A."/>
            <person name="Salamov A."/>
            <person name="Lipzen A."/>
            <person name="Labutti K."/>
            <person name="Barry K."/>
            <person name="Miao Y."/>
            <person name="Rahimi M.J."/>
            <person name="Shen Q."/>
            <person name="Grigoriev I.V."/>
            <person name="Kubicek C.P."/>
            <person name="Druzhinina I.S."/>
        </authorList>
    </citation>
    <scope>NUCLEOTIDE SEQUENCE [LARGE SCALE GENOMIC DNA]</scope>
    <source>
        <strain evidence="1 2">CBS 433.97</strain>
    </source>
</reference>
<dbReference type="SUPFAM" id="SSF52540">
    <property type="entry name" value="P-loop containing nucleoside triphosphate hydrolases"/>
    <property type="match status" value="1"/>
</dbReference>
<gene>
    <name evidence="1" type="ORF">M441DRAFT_89158</name>
</gene>
<accession>A0A2T3Z937</accession>
<dbReference type="EMBL" id="KZ679261">
    <property type="protein sequence ID" value="PTB41317.1"/>
    <property type="molecule type" value="Genomic_DNA"/>
</dbReference>
<protein>
    <submittedName>
        <fullName evidence="1">Uncharacterized protein</fullName>
    </submittedName>
</protein>
<dbReference type="Proteomes" id="UP000240493">
    <property type="component" value="Unassembled WGS sequence"/>
</dbReference>